<keyword evidence="1" id="KW-0812">Transmembrane</keyword>
<feature type="transmembrane region" description="Helical" evidence="1">
    <location>
        <begin position="48"/>
        <end position="74"/>
    </location>
</feature>
<evidence type="ECO:0000256" key="1">
    <source>
        <dbReference type="SAM" id="Phobius"/>
    </source>
</evidence>
<keyword evidence="1" id="KW-0472">Membrane</keyword>
<sequence>MKILVIFIGLKIVETVGLCAVLILMALFGKLLSLTRPDILTFSGFGEYLLVGFGSLVIILSISCLICALISLNWKWAERLGGKK</sequence>
<dbReference type="EMBL" id="MT144743">
    <property type="protein sequence ID" value="QJH98616.1"/>
    <property type="molecule type" value="Genomic_DNA"/>
</dbReference>
<dbReference type="EMBL" id="MT143550">
    <property type="protein sequence ID" value="QJA98077.1"/>
    <property type="molecule type" value="Genomic_DNA"/>
</dbReference>
<reference evidence="2" key="1">
    <citation type="submission" date="2020-03" db="EMBL/GenBank/DDBJ databases">
        <title>The deep terrestrial virosphere.</title>
        <authorList>
            <person name="Holmfeldt K."/>
            <person name="Nilsson E."/>
            <person name="Simone D."/>
            <person name="Lopez-Fernandez M."/>
            <person name="Wu X."/>
            <person name="de Brujin I."/>
            <person name="Lundin D."/>
            <person name="Andersson A."/>
            <person name="Bertilsson S."/>
            <person name="Dopson M."/>
        </authorList>
    </citation>
    <scope>NUCLEOTIDE SEQUENCE</scope>
    <source>
        <strain evidence="3">MM415B05725</strain>
        <strain evidence="2">TM448A03612</strain>
        <strain evidence="4">TM448B01346</strain>
    </source>
</reference>
<keyword evidence="1" id="KW-1133">Transmembrane helix</keyword>
<dbReference type="EMBL" id="MT144428">
    <property type="protein sequence ID" value="QJA53522.1"/>
    <property type="molecule type" value="Genomic_DNA"/>
</dbReference>
<evidence type="ECO:0000313" key="2">
    <source>
        <dbReference type="EMBL" id="QJA53522.1"/>
    </source>
</evidence>
<organism evidence="2">
    <name type="scientific">viral metagenome</name>
    <dbReference type="NCBI Taxonomy" id="1070528"/>
    <lineage>
        <taxon>unclassified sequences</taxon>
        <taxon>metagenomes</taxon>
        <taxon>organismal metagenomes</taxon>
    </lineage>
</organism>
<evidence type="ECO:0000313" key="3">
    <source>
        <dbReference type="EMBL" id="QJA98077.1"/>
    </source>
</evidence>
<feature type="transmembrane region" description="Helical" evidence="1">
    <location>
        <begin position="7"/>
        <end position="28"/>
    </location>
</feature>
<name>A0A6H2A1D6_9ZZZZ</name>
<accession>A0A6H2A1D6</accession>
<gene>
    <name evidence="3" type="ORF">MM415B05725_0010</name>
    <name evidence="2" type="ORF">TM448A03612_0010</name>
    <name evidence="4" type="ORF">TM448B01346_0009</name>
</gene>
<evidence type="ECO:0000313" key="4">
    <source>
        <dbReference type="EMBL" id="QJH98616.1"/>
    </source>
</evidence>
<proteinExistence type="predicted"/>
<dbReference type="AlphaFoldDB" id="A0A6H2A1D6"/>
<protein>
    <submittedName>
        <fullName evidence="2">Uncharacterized protein</fullName>
    </submittedName>
</protein>